<proteinExistence type="predicted"/>
<accession>A0A6J5QLL6</accession>
<gene>
    <name evidence="1" type="ORF">UFOVP1124_26</name>
</gene>
<sequence>MTRRQAQVWSWSAISFVVVAAAVGAIVERATHRIAAQVESRFGYQPDPAGLRRVMEEFGPAGRFATAGADAIEKAVGRDTFLYRPANKAHVAVYGEPWVVGKQGIGDCVSWGWSHAIWVALCCDWETGRLANPPPMVATESVYGGSRVEGRGRPGDGRSAVGGYSDGSYGAAAARFVRDWGVIFREEVGGHDLRIYSPTRAKSWGAYGNGGQGDGGRLDELARLHPAEHVAAIGTFDEAAAAIESGFPIAVCSSQGFSSVRGADAFAEASGSWAHCMVFLAVRYRANGSPEDGLLCLNSWGPAWNSGGVWPADMPAGSFWVRRSVVDRMLGGESSDSFAVGSVGGLGHRPINHGDWLEPAAVASYSLAP</sequence>
<evidence type="ECO:0000313" key="1">
    <source>
        <dbReference type="EMBL" id="CAB4184652.1"/>
    </source>
</evidence>
<name>A0A6J5QLL6_9CAUD</name>
<reference evidence="1" key="1">
    <citation type="submission" date="2020-05" db="EMBL/GenBank/DDBJ databases">
        <authorList>
            <person name="Chiriac C."/>
            <person name="Salcher M."/>
            <person name="Ghai R."/>
            <person name="Kavagutti S V."/>
        </authorList>
    </citation>
    <scope>NUCLEOTIDE SEQUENCE</scope>
</reference>
<protein>
    <submittedName>
        <fullName evidence="1">Uncharacterized protein</fullName>
    </submittedName>
</protein>
<organism evidence="1">
    <name type="scientific">uncultured Caudovirales phage</name>
    <dbReference type="NCBI Taxonomy" id="2100421"/>
    <lineage>
        <taxon>Viruses</taxon>
        <taxon>Duplodnaviria</taxon>
        <taxon>Heunggongvirae</taxon>
        <taxon>Uroviricota</taxon>
        <taxon>Caudoviricetes</taxon>
        <taxon>Peduoviridae</taxon>
        <taxon>Maltschvirus</taxon>
        <taxon>Maltschvirus maltsch</taxon>
    </lineage>
</organism>
<dbReference type="EMBL" id="LR797064">
    <property type="protein sequence ID" value="CAB4184652.1"/>
    <property type="molecule type" value="Genomic_DNA"/>
</dbReference>